<keyword evidence="2" id="KW-1185">Reference proteome</keyword>
<dbReference type="EMBL" id="JBEPNJ010000021">
    <property type="protein sequence ID" value="MET3774082.1"/>
    <property type="molecule type" value="Genomic_DNA"/>
</dbReference>
<reference evidence="1" key="1">
    <citation type="submission" date="2024-06" db="EMBL/GenBank/DDBJ databases">
        <title>Genomic Encyclopedia of Type Strains, Phase IV (KMG-IV): sequencing the most valuable type-strain genomes for metagenomic binning, comparative biology and taxonomic classification.</title>
        <authorList>
            <person name="Goeker M."/>
        </authorList>
    </citation>
    <scope>NUCLEOTIDE SEQUENCE</scope>
    <source>
        <strain evidence="1">SJCon</strain>
    </source>
</reference>
<proteinExistence type="predicted"/>
<protein>
    <submittedName>
        <fullName evidence="1">Restriction system protein</fullName>
    </submittedName>
</protein>
<name>A0ACC6TK95_9MICC</name>
<comment type="caution">
    <text evidence="1">The sequence shown here is derived from an EMBL/GenBank/DDBJ whole genome shotgun (WGS) entry which is preliminary data.</text>
</comment>
<sequence length="332" mass="35556">MSFTGVGSLLECNSREDVRAAVDEAYPQAKPGTRANFAGQLWALRHGIKPGDLIVMPLKSDGQIAIGTCTAGYAYDAGEPDRSRRHYIAVTWTPERMSRSVFKDDLLNTINGAMTVFKATRNNAEFRLRAVQDQGSDPGLLGVPARPVPSPAERAEERELDESGLLDPAPAPTIEAIRDTIRTRIVENFSGHKLTGLVADILTALGYICTVSPAGPDGGVDILAGSGPLGLDSPTLVVEVKSEPTPVKTQVARGLQGAVSSNQADQGLLVAWGGINSAAKREFSQQRTRMAFWDADDVLDKLFEVYPQLPDVTKAALPLKLVWVLDGEPAAV</sequence>
<dbReference type="Proteomes" id="UP001549207">
    <property type="component" value="Unassembled WGS sequence"/>
</dbReference>
<gene>
    <name evidence="1" type="ORF">ABIC98_003752</name>
</gene>
<evidence type="ECO:0000313" key="1">
    <source>
        <dbReference type="EMBL" id="MET3774082.1"/>
    </source>
</evidence>
<organism evidence="1 2">
    <name type="scientific">Arthrobacter nitrophenolicus</name>
    <dbReference type="NCBI Taxonomy" id="683150"/>
    <lineage>
        <taxon>Bacteria</taxon>
        <taxon>Bacillati</taxon>
        <taxon>Actinomycetota</taxon>
        <taxon>Actinomycetes</taxon>
        <taxon>Micrococcales</taxon>
        <taxon>Micrococcaceae</taxon>
        <taxon>Arthrobacter</taxon>
    </lineage>
</organism>
<evidence type="ECO:0000313" key="2">
    <source>
        <dbReference type="Proteomes" id="UP001549207"/>
    </source>
</evidence>
<accession>A0ACC6TK95</accession>